<reference evidence="8 9" key="1">
    <citation type="journal article" date="2013" name="J. Mol. Microbiol. Biotechnol.">
        <title>Analysis of the Complete Genomes of Acholeplasma brassicae , A. palmae and A. laidlawii and Their Comparison to the Obligate Parasites from ' Candidatus Phytoplasma'.</title>
        <authorList>
            <person name="Kube M."/>
            <person name="Siewert C."/>
            <person name="Migdoll A.M."/>
            <person name="Duduk B."/>
            <person name="Holz S."/>
            <person name="Rabus R."/>
            <person name="Seemuller E."/>
            <person name="Mitrovic J."/>
            <person name="Muller I."/>
            <person name="Buttner C."/>
            <person name="Reinhardt R."/>
        </authorList>
    </citation>
    <scope>NUCLEOTIDE SEQUENCE [LARGE SCALE GENOMIC DNA]</scope>
    <source>
        <strain evidence="8 9">J233</strain>
    </source>
</reference>
<keyword evidence="4 8" id="KW-0032">Aminotransferase</keyword>
<dbReference type="Proteomes" id="UP000032740">
    <property type="component" value="Chromosome"/>
</dbReference>
<proteinExistence type="inferred from homology"/>
<organism evidence="8 9">
    <name type="scientific">Alteracholeplasma palmae (strain ATCC 49389 / J233)</name>
    <name type="common">Acholeplasma palmae</name>
    <dbReference type="NCBI Taxonomy" id="1318466"/>
    <lineage>
        <taxon>Bacteria</taxon>
        <taxon>Bacillati</taxon>
        <taxon>Mycoplasmatota</taxon>
        <taxon>Mollicutes</taxon>
        <taxon>Acholeplasmatales</taxon>
        <taxon>Acholeplasmataceae</taxon>
        <taxon>Acholeplasma</taxon>
    </lineage>
</organism>
<dbReference type="RefSeq" id="WP_026654415.1">
    <property type="nucleotide sequence ID" value="NC_022538.1"/>
</dbReference>
<comment type="cofactor">
    <cofactor evidence="1">
        <name>pyridoxal 5'-phosphate</name>
        <dbReference type="ChEBI" id="CHEBI:597326"/>
    </cofactor>
</comment>
<dbReference type="SUPFAM" id="SSF53383">
    <property type="entry name" value="PLP-dependent transferases"/>
    <property type="match status" value="1"/>
</dbReference>
<dbReference type="GO" id="GO:0030170">
    <property type="term" value="F:pyridoxal phosphate binding"/>
    <property type="evidence" value="ECO:0007669"/>
    <property type="project" value="InterPro"/>
</dbReference>
<dbReference type="PANTHER" id="PTHR11879:SF22">
    <property type="entry name" value="ASPARTATE AMINOTRANSFERASE, MITOCHONDRIAL"/>
    <property type="match status" value="1"/>
</dbReference>
<dbReference type="InterPro" id="IPR000796">
    <property type="entry name" value="Asp_trans"/>
</dbReference>
<evidence type="ECO:0000256" key="6">
    <source>
        <dbReference type="ARBA" id="ARBA00022898"/>
    </source>
</evidence>
<dbReference type="Pfam" id="PF00155">
    <property type="entry name" value="Aminotran_1_2"/>
    <property type="match status" value="1"/>
</dbReference>
<dbReference type="PANTHER" id="PTHR11879">
    <property type="entry name" value="ASPARTATE AMINOTRANSFERASE"/>
    <property type="match status" value="1"/>
</dbReference>
<dbReference type="InterPro" id="IPR015422">
    <property type="entry name" value="PyrdxlP-dep_Trfase_small"/>
</dbReference>
<comment type="subunit">
    <text evidence="3">Homodimer.</text>
</comment>
<dbReference type="InterPro" id="IPR015424">
    <property type="entry name" value="PyrdxlP-dep_Trfase"/>
</dbReference>
<evidence type="ECO:0000313" key="8">
    <source>
        <dbReference type="EMBL" id="CCV63677.1"/>
    </source>
</evidence>
<dbReference type="HOGENOM" id="CLU_662043_0_0_14"/>
<protein>
    <submittedName>
        <fullName evidence="8">Aromatic-amino-acid transaminase</fullName>
        <ecNumber evidence="8">2.6.1.57</ecNumber>
    </submittedName>
</protein>
<dbReference type="Gene3D" id="3.90.1150.10">
    <property type="entry name" value="Aspartate Aminotransferase, domain 1"/>
    <property type="match status" value="1"/>
</dbReference>
<name>U4KJR6_ALTPJ</name>
<dbReference type="Gene3D" id="3.40.640.10">
    <property type="entry name" value="Type I PLP-dependent aspartate aminotransferase-like (Major domain)"/>
    <property type="match status" value="1"/>
</dbReference>
<gene>
    <name evidence="8" type="primary">tyrB</name>
    <name evidence="8" type="ORF">BN85401000</name>
</gene>
<dbReference type="EMBL" id="FO681347">
    <property type="protein sequence ID" value="CCV63677.1"/>
    <property type="molecule type" value="Genomic_DNA"/>
</dbReference>
<accession>U4KJR6</accession>
<evidence type="ECO:0000256" key="1">
    <source>
        <dbReference type="ARBA" id="ARBA00001933"/>
    </source>
</evidence>
<evidence type="ECO:0000313" key="9">
    <source>
        <dbReference type="Proteomes" id="UP000032740"/>
    </source>
</evidence>
<keyword evidence="6" id="KW-0663">Pyridoxal phosphate</keyword>
<comment type="similarity">
    <text evidence="2">Belongs to the class-I pyridoxal-phosphate-dependent aminotransferase family.</text>
</comment>
<dbReference type="GO" id="GO:0008483">
    <property type="term" value="F:transaminase activity"/>
    <property type="evidence" value="ECO:0007669"/>
    <property type="project" value="UniProtKB-KW"/>
</dbReference>
<evidence type="ECO:0000259" key="7">
    <source>
        <dbReference type="Pfam" id="PF00155"/>
    </source>
</evidence>
<dbReference type="GO" id="GO:0006520">
    <property type="term" value="P:amino acid metabolic process"/>
    <property type="evidence" value="ECO:0007669"/>
    <property type="project" value="InterPro"/>
</dbReference>
<dbReference type="InterPro" id="IPR015421">
    <property type="entry name" value="PyrdxlP-dep_Trfase_major"/>
</dbReference>
<evidence type="ECO:0000256" key="3">
    <source>
        <dbReference type="ARBA" id="ARBA00011738"/>
    </source>
</evidence>
<evidence type="ECO:0000256" key="2">
    <source>
        <dbReference type="ARBA" id="ARBA00007441"/>
    </source>
</evidence>
<dbReference type="KEGG" id="apal:BN85401000"/>
<dbReference type="InterPro" id="IPR004839">
    <property type="entry name" value="Aminotransferase_I/II_large"/>
</dbReference>
<dbReference type="OrthoDB" id="9766445at2"/>
<dbReference type="GO" id="GO:0042802">
    <property type="term" value="F:identical protein binding"/>
    <property type="evidence" value="ECO:0007669"/>
    <property type="project" value="TreeGrafter"/>
</dbReference>
<dbReference type="STRING" id="1318466.BN85401000"/>
<dbReference type="CDD" id="cd00609">
    <property type="entry name" value="AAT_like"/>
    <property type="match status" value="1"/>
</dbReference>
<keyword evidence="5 8" id="KW-0808">Transferase</keyword>
<keyword evidence="9" id="KW-1185">Reference proteome</keyword>
<evidence type="ECO:0000256" key="4">
    <source>
        <dbReference type="ARBA" id="ARBA00022576"/>
    </source>
</evidence>
<dbReference type="AlphaFoldDB" id="U4KJR6"/>
<dbReference type="EC" id="2.6.1.57" evidence="8"/>
<feature type="domain" description="Aminotransferase class I/classII large" evidence="7">
    <location>
        <begin position="22"/>
        <end position="384"/>
    </location>
</feature>
<evidence type="ECO:0000256" key="5">
    <source>
        <dbReference type="ARBA" id="ARBA00022679"/>
    </source>
</evidence>
<sequence>MAVDILAIAENARKEKLINPNVIDATIGMFYDENKNLVIPYVNEKFYTLKPEDIFPYGSTSGGELFKQNLISWVFYKIEDKIKESFKIDAIATPGGSGALSIIFNTYGKQNESILVSHPRWRYEFFTDAAKMQIASYDLFLDDKFNLKGLEQSLNQLLLKQEKVILVINDPCHNPTGYELNDLEWEGLINLLNTYDKEIILVLDIAYADYNPKGFVEQRNKYINLKQLNSNILPLIVFSASKSFSIYGVRLGGLIGLFQTDKQESFFKEYVYKDALGKWSTAPSVGVSLFNEIMKNKEDYIPNLEKVVKTLKNRGDLFLEKAKEHKLDHYPYSGGFFVLIKSTHPLKDYERLIKENVYVIPMEEGLRVALCSISYSEVSRLVEKVSKTVNKR</sequence>